<evidence type="ECO:0000256" key="6">
    <source>
        <dbReference type="SAM" id="MobiDB-lite"/>
    </source>
</evidence>
<dbReference type="OrthoDB" id="5971574at2759"/>
<dbReference type="PROSITE" id="PS52031">
    <property type="entry name" value="GG_LECTIN"/>
    <property type="match status" value="1"/>
</dbReference>
<gene>
    <name evidence="10" type="ORF">H4R34_001985</name>
</gene>
<dbReference type="SUPFAM" id="SSF48208">
    <property type="entry name" value="Six-hairpin glycosidases"/>
    <property type="match status" value="1"/>
</dbReference>
<dbReference type="InterPro" id="IPR039477">
    <property type="entry name" value="ILEI/PANDER_dom"/>
</dbReference>
<dbReference type="GO" id="GO:0005964">
    <property type="term" value="C:phosphorylase kinase complex"/>
    <property type="evidence" value="ECO:0007669"/>
    <property type="project" value="TreeGrafter"/>
</dbReference>
<keyword evidence="4" id="KW-0112">Calmodulin-binding</keyword>
<evidence type="ECO:0000313" key="11">
    <source>
        <dbReference type="Proteomes" id="UP001151582"/>
    </source>
</evidence>
<dbReference type="PANTHER" id="PTHR10749:SF8">
    <property type="entry name" value="PHOSPHORYLASE B KINASE REGULATORY SUBUNIT BETA"/>
    <property type="match status" value="1"/>
</dbReference>
<feature type="compositionally biased region" description="Low complexity" evidence="6">
    <location>
        <begin position="786"/>
        <end position="803"/>
    </location>
</feature>
<keyword evidence="3" id="KW-0321">Glycogen metabolism</keyword>
<reference evidence="10" key="1">
    <citation type="submission" date="2022-07" db="EMBL/GenBank/DDBJ databases">
        <title>Phylogenomic reconstructions and comparative analyses of Kickxellomycotina fungi.</title>
        <authorList>
            <person name="Reynolds N.K."/>
            <person name="Stajich J.E."/>
            <person name="Barry K."/>
            <person name="Grigoriev I.V."/>
            <person name="Crous P."/>
            <person name="Smith M.E."/>
        </authorList>
    </citation>
    <scope>NUCLEOTIDE SEQUENCE</scope>
    <source>
        <strain evidence="10">RSA 567</strain>
    </source>
</reference>
<feature type="domain" description="ILEI/PANDER" evidence="8">
    <location>
        <begin position="1158"/>
        <end position="1249"/>
    </location>
</feature>
<feature type="domain" description="Phosphorylase b kinase regulatory subunit alpha/beta C-terminal" evidence="9">
    <location>
        <begin position="1266"/>
        <end position="1391"/>
    </location>
</feature>
<comment type="caution">
    <text evidence="10">The sequence shown here is derived from an EMBL/GenBank/DDBJ whole genome shotgun (WGS) entry which is preliminary data.</text>
</comment>
<dbReference type="InterPro" id="IPR045583">
    <property type="entry name" value="KPBA/B_C"/>
</dbReference>
<dbReference type="EMBL" id="JANBQB010000116">
    <property type="protein sequence ID" value="KAJ1981663.1"/>
    <property type="molecule type" value="Genomic_DNA"/>
</dbReference>
<keyword evidence="11" id="KW-1185">Reference proteome</keyword>
<evidence type="ECO:0000256" key="1">
    <source>
        <dbReference type="ARBA" id="ARBA00005131"/>
    </source>
</evidence>
<comment type="pathway">
    <text evidence="1">Glycan biosynthesis; glycogen metabolism.</text>
</comment>
<evidence type="ECO:0000259" key="8">
    <source>
        <dbReference type="Pfam" id="PF15711"/>
    </source>
</evidence>
<dbReference type="Pfam" id="PF19292">
    <property type="entry name" value="KPBB_C"/>
    <property type="match status" value="1"/>
</dbReference>
<feature type="compositionally biased region" description="Polar residues" evidence="6">
    <location>
        <begin position="735"/>
        <end position="747"/>
    </location>
</feature>
<evidence type="ECO:0000259" key="9">
    <source>
        <dbReference type="Pfam" id="PF19292"/>
    </source>
</evidence>
<dbReference type="GO" id="GO:0005977">
    <property type="term" value="P:glycogen metabolic process"/>
    <property type="evidence" value="ECO:0007669"/>
    <property type="project" value="UniProtKB-KW"/>
</dbReference>
<protein>
    <recommendedName>
        <fullName evidence="12">Phosphorylase kinase alphabeta</fullName>
    </recommendedName>
</protein>
<dbReference type="Gene3D" id="1.50.10.10">
    <property type="match status" value="1"/>
</dbReference>
<evidence type="ECO:0000256" key="3">
    <source>
        <dbReference type="ARBA" id="ARBA00022600"/>
    </source>
</evidence>
<keyword evidence="5" id="KW-0119">Carbohydrate metabolism</keyword>
<sequence>MASTEYKRVRERLDYYYRAAQAITLSRQNPNTGLIPASVAVTTHGDYRDAWVRDNVYSILCVFGLALAYRRVDDELGRGYELEHATIKLMRGLLFSMMRQSSKVERFKYSLALSDALHAKYNTNTGDTVVGDQEWGHLQVDATSLFLLMLAQMTAAGFQVIYTLDEVDFVQNLVFYIERAYRTPDYGIWERGNKVNHGEPELNSSSIGIVVAALQAIHGINLFGPRGGPSSVIHVLPDELTRNYMILHSALPRESFSKEIDAALLAVIGYPAYAVADETVIERTRQEIKSKLQGRYGCRRFLRDGHQAVLEDNSRLHYDPRELQIFENIECEWPLFFTYFILDGLFRGDHAMVEEYREALGPLLVDSTTLTDFQEFTSATPPMNTKTPPRTSPKSPGIIRDKFYLIPELYYVPHDAVEAEKANPHSQHRLPNDNVPLVWANSLFMLGNLINENLVSAAEVDPLGRRFYRRRMVDSSNTVVQIALLSEDEALQSKLSTFGLQTQTIDQLGSVTVCPPNALQEVYVTLGMNEKLGLSGRPPRPVGTLSTCRLYRVQGRLYAFIPHFLDRQEFYLSSDNDYLVSVIESQLMFVKQHWSYAGRPTLVILLTHQMFNQSYPLTSPPSNATTAEPALSKGSDRLFTSSQRHLLHFIMNLRTGKCCNGAVRVRLANLTEMIPTSCIESLDFLVNKNEVDWLGILRGCQNISRSNSSSRLGDLGKSPQLAHDSGSATPGGGLQRSSSFFSMQSGLKTPVERKEGRTASADGGYFSLTNTQHPHAPFKLLSPEMPSGSSATTPSSYASAPSGNSRGGVENDLEEELNALGLESSLSQPPSASANTCRLDTAPADVISDSNGASGLDNLALTLGDPGQVSEAIAALKMSNNLFDQMDLLHYLFSCYGLKHYVEEFDASIYELVEEIYMKAQHMKLWGIVRQAAGVLEKVVNNQLTICITDLVVRLKQVTIGHGSNEYVISRPVPPDAINDILRNCCSEDVREIPLVQEVIINLADLIQAKPAMFEGLMRLRTHFIIIALREEISRLKNFDENDALEFLLQMSPFELKALINTVLSGPSLCQTSVHTLVRNESEPISSETTIRGWRNVSVNSLRGSSASLAATASTGVSTDLLSNGQTHLTITAHSAGYNSGNFAHITVNDIAVAANHRGINAVVVDPLEGVIAETMAFDTHLSESASQELAEFLQFLEPSMVVILVAKDDCAERLSPEARQACQVLLGSRQIQHVQYRDSWCMVGYKGAAADQVVEALKRDRAGPTDMLHICYNLNELRQRVDPAQRQQTLSMATGGRWLRRRKNDGALNRVPPDFYPRVWKVLEHCRGLTIFHETLHRDPLIFEKTAEEPNFALCVESFLDVMQDPAERQIAVECLMALSFLQQAHPEVHPGQQPHDGRGDAIINVTALVKSALVAFWQQWTQTHPDYHPSQSQAGSSAESLTAVAATGGSGGSQNGSVPFNERLARRLFYDLPAVDEAGTVYYLARSMLAHVEPARAQSLSQECIQQYRQWEKDNVTRLNLA</sequence>
<evidence type="ECO:0000256" key="2">
    <source>
        <dbReference type="ARBA" id="ARBA00007128"/>
    </source>
</evidence>
<dbReference type="InterPro" id="IPR008928">
    <property type="entry name" value="6-hairpin_glycosidase_sf"/>
</dbReference>
<evidence type="ECO:0000256" key="4">
    <source>
        <dbReference type="ARBA" id="ARBA00022860"/>
    </source>
</evidence>
<evidence type="ECO:0000259" key="7">
    <source>
        <dbReference type="Pfam" id="PF00723"/>
    </source>
</evidence>
<feature type="region of interest" description="Disordered" evidence="6">
    <location>
        <begin position="708"/>
        <end position="810"/>
    </location>
</feature>
<name>A0A9W8B9P1_9FUNG</name>
<evidence type="ECO:0008006" key="12">
    <source>
        <dbReference type="Google" id="ProtNLM"/>
    </source>
</evidence>
<dbReference type="InterPro" id="IPR011613">
    <property type="entry name" value="GH15-like"/>
</dbReference>
<feature type="domain" description="GH15-like" evidence="7">
    <location>
        <begin position="12"/>
        <end position="1022"/>
    </location>
</feature>
<dbReference type="InterPro" id="IPR012341">
    <property type="entry name" value="6hp_glycosidase-like_sf"/>
</dbReference>
<feature type="region of interest" description="Disordered" evidence="6">
    <location>
        <begin position="1428"/>
        <end position="1459"/>
    </location>
</feature>
<dbReference type="GO" id="GO:0003824">
    <property type="term" value="F:catalytic activity"/>
    <property type="evidence" value="ECO:0007669"/>
    <property type="project" value="UniProtKB-ARBA"/>
</dbReference>
<evidence type="ECO:0000313" key="10">
    <source>
        <dbReference type="EMBL" id="KAJ1981663.1"/>
    </source>
</evidence>
<organism evidence="10 11">
    <name type="scientific">Dimargaris verticillata</name>
    <dbReference type="NCBI Taxonomy" id="2761393"/>
    <lineage>
        <taxon>Eukaryota</taxon>
        <taxon>Fungi</taxon>
        <taxon>Fungi incertae sedis</taxon>
        <taxon>Zoopagomycota</taxon>
        <taxon>Kickxellomycotina</taxon>
        <taxon>Dimargaritomycetes</taxon>
        <taxon>Dimargaritales</taxon>
        <taxon>Dimargaritaceae</taxon>
        <taxon>Dimargaris</taxon>
    </lineage>
</organism>
<comment type="similarity">
    <text evidence="2">Belongs to the phosphorylase b kinase regulatory chain family.</text>
</comment>
<dbReference type="Pfam" id="PF00723">
    <property type="entry name" value="Glyco_hydro_15"/>
    <property type="match status" value="1"/>
</dbReference>
<dbReference type="Pfam" id="PF15711">
    <property type="entry name" value="ILEI"/>
    <property type="match status" value="1"/>
</dbReference>
<dbReference type="PANTHER" id="PTHR10749">
    <property type="entry name" value="PHOSPHORYLASE B KINASE REGULATORY SUBUNIT"/>
    <property type="match status" value="1"/>
</dbReference>
<proteinExistence type="inferred from homology"/>
<feature type="compositionally biased region" description="Polar residues" evidence="6">
    <location>
        <begin position="1428"/>
        <end position="1442"/>
    </location>
</feature>
<dbReference type="Proteomes" id="UP001151582">
    <property type="component" value="Unassembled WGS sequence"/>
</dbReference>
<dbReference type="GO" id="GO:0005516">
    <property type="term" value="F:calmodulin binding"/>
    <property type="evidence" value="ECO:0007669"/>
    <property type="project" value="UniProtKB-KW"/>
</dbReference>
<accession>A0A9W8B9P1</accession>
<dbReference type="InterPro" id="IPR008734">
    <property type="entry name" value="PHK_A/B_su"/>
</dbReference>
<evidence type="ECO:0000256" key="5">
    <source>
        <dbReference type="ARBA" id="ARBA00023277"/>
    </source>
</evidence>